<dbReference type="GO" id="GO:0005524">
    <property type="term" value="F:ATP binding"/>
    <property type="evidence" value="ECO:0007669"/>
    <property type="project" value="UniProtKB-KW"/>
</dbReference>
<dbReference type="PROSITE" id="PS50011">
    <property type="entry name" value="PROTEIN_KINASE_DOM"/>
    <property type="match status" value="1"/>
</dbReference>
<keyword evidence="6" id="KW-1185">Reference proteome</keyword>
<accession>A0A433CXZ5</accession>
<dbReference type="SUPFAM" id="SSF56112">
    <property type="entry name" value="Protein kinase-like (PK-like)"/>
    <property type="match status" value="1"/>
</dbReference>
<keyword evidence="5" id="KW-0808">Transferase</keyword>
<feature type="compositionally biased region" description="Polar residues" evidence="3">
    <location>
        <begin position="371"/>
        <end position="385"/>
    </location>
</feature>
<evidence type="ECO:0000313" key="5">
    <source>
        <dbReference type="EMBL" id="RUP43460.1"/>
    </source>
</evidence>
<evidence type="ECO:0000256" key="2">
    <source>
        <dbReference type="ARBA" id="ARBA00022840"/>
    </source>
</evidence>
<dbReference type="GO" id="GO:0004674">
    <property type="term" value="F:protein serine/threonine kinase activity"/>
    <property type="evidence" value="ECO:0007669"/>
    <property type="project" value="TreeGrafter"/>
</dbReference>
<comment type="caution">
    <text evidence="5">The sequence shown here is derived from an EMBL/GenBank/DDBJ whole genome shotgun (WGS) entry which is preliminary data.</text>
</comment>
<dbReference type="Pfam" id="PF07714">
    <property type="entry name" value="PK_Tyr_Ser-Thr"/>
    <property type="match status" value="1"/>
</dbReference>
<keyword evidence="1" id="KW-0547">Nucleotide-binding</keyword>
<dbReference type="OrthoDB" id="10261027at2759"/>
<evidence type="ECO:0000313" key="6">
    <source>
        <dbReference type="Proteomes" id="UP000268093"/>
    </source>
</evidence>
<keyword evidence="5" id="KW-0418">Kinase</keyword>
<dbReference type="InterPro" id="IPR051681">
    <property type="entry name" value="Ser/Thr_Kinases-Pseudokinases"/>
</dbReference>
<sequence>MSGENRARVDILRQKLKPPNQAHPEIRRFIERWKSAYPDNDNILDSQLGELGLPELKPYLVWFRLDQMQGIERLESGSTGDVKKATVKHYRYHLGEVVMKRTNVPEVGIQLRIYSRLYLNVICVSANSTGYFTVPVLGLSENERGESFMVMGIADLGTLDDIRYNNWWQFVEMAQYLAACLACLHNAGLIHGDLHPKNIALMADITRPRFIDLGLGRAVEENFQLSSHFPNTEYSPPELSSDHPTLTRESDVYTFAMVLWKVIVQKAPSDDLIKKIRDGDYPLPEPKDFFDILKGCWSLNPADRPNSHKVYELLQNWRENLAKTLPKFWPFTKRKNILFTRFDRATKQYINQAKETNSEGSSFGYPPSDMGATQESTRGSFQNVADENELGISGER</sequence>
<dbReference type="Proteomes" id="UP000268093">
    <property type="component" value="Unassembled WGS sequence"/>
</dbReference>
<dbReference type="PANTHER" id="PTHR44329:SF298">
    <property type="entry name" value="MIXED LINEAGE KINASE DOMAIN-LIKE PROTEIN"/>
    <property type="match status" value="1"/>
</dbReference>
<keyword evidence="2" id="KW-0067">ATP-binding</keyword>
<proteinExistence type="predicted"/>
<evidence type="ECO:0000256" key="3">
    <source>
        <dbReference type="SAM" id="MobiDB-lite"/>
    </source>
</evidence>
<protein>
    <submittedName>
        <fullName evidence="5">Kinase-like domain-containing protein</fullName>
    </submittedName>
</protein>
<dbReference type="AlphaFoldDB" id="A0A433CXZ5"/>
<evidence type="ECO:0000259" key="4">
    <source>
        <dbReference type="PROSITE" id="PS50011"/>
    </source>
</evidence>
<dbReference type="Gene3D" id="1.10.510.10">
    <property type="entry name" value="Transferase(Phosphotransferase) domain 1"/>
    <property type="match status" value="1"/>
</dbReference>
<dbReference type="InterPro" id="IPR011009">
    <property type="entry name" value="Kinase-like_dom_sf"/>
</dbReference>
<dbReference type="PANTHER" id="PTHR44329">
    <property type="entry name" value="SERINE/THREONINE-PROTEIN KINASE TNNI3K-RELATED"/>
    <property type="match status" value="1"/>
</dbReference>
<dbReference type="InterPro" id="IPR001245">
    <property type="entry name" value="Ser-Thr/Tyr_kinase_cat_dom"/>
</dbReference>
<reference evidence="5 6" key="1">
    <citation type="journal article" date="2018" name="New Phytol.">
        <title>Phylogenomics of Endogonaceae and evolution of mycorrhizas within Mucoromycota.</title>
        <authorList>
            <person name="Chang Y."/>
            <person name="Desiro A."/>
            <person name="Na H."/>
            <person name="Sandor L."/>
            <person name="Lipzen A."/>
            <person name="Clum A."/>
            <person name="Barry K."/>
            <person name="Grigoriev I.V."/>
            <person name="Martin F.M."/>
            <person name="Stajich J.E."/>
            <person name="Smith M.E."/>
            <person name="Bonito G."/>
            <person name="Spatafora J.W."/>
        </authorList>
    </citation>
    <scope>NUCLEOTIDE SEQUENCE [LARGE SCALE GENOMIC DNA]</scope>
    <source>
        <strain evidence="5 6">GMNB39</strain>
    </source>
</reference>
<dbReference type="InterPro" id="IPR000719">
    <property type="entry name" value="Prot_kinase_dom"/>
</dbReference>
<evidence type="ECO:0000256" key="1">
    <source>
        <dbReference type="ARBA" id="ARBA00022741"/>
    </source>
</evidence>
<dbReference type="EMBL" id="RBNI01010947">
    <property type="protein sequence ID" value="RUP43460.1"/>
    <property type="molecule type" value="Genomic_DNA"/>
</dbReference>
<name>A0A433CXZ5_9FUNG</name>
<gene>
    <name evidence="5" type="ORF">BC936DRAFT_137136</name>
</gene>
<organism evidence="5 6">
    <name type="scientific">Jimgerdemannia flammicorona</name>
    <dbReference type="NCBI Taxonomy" id="994334"/>
    <lineage>
        <taxon>Eukaryota</taxon>
        <taxon>Fungi</taxon>
        <taxon>Fungi incertae sedis</taxon>
        <taxon>Mucoromycota</taxon>
        <taxon>Mucoromycotina</taxon>
        <taxon>Endogonomycetes</taxon>
        <taxon>Endogonales</taxon>
        <taxon>Endogonaceae</taxon>
        <taxon>Jimgerdemannia</taxon>
    </lineage>
</organism>
<feature type="domain" description="Protein kinase" evidence="4">
    <location>
        <begin position="68"/>
        <end position="318"/>
    </location>
</feature>
<feature type="region of interest" description="Disordered" evidence="3">
    <location>
        <begin position="353"/>
        <end position="396"/>
    </location>
</feature>